<evidence type="ECO:0000313" key="2">
    <source>
        <dbReference type="EMBL" id="SVD68657.1"/>
    </source>
</evidence>
<organism evidence="2">
    <name type="scientific">marine metagenome</name>
    <dbReference type="NCBI Taxonomy" id="408172"/>
    <lineage>
        <taxon>unclassified sequences</taxon>
        <taxon>metagenomes</taxon>
        <taxon>ecological metagenomes</taxon>
    </lineage>
</organism>
<dbReference type="GO" id="GO:0016747">
    <property type="term" value="F:acyltransferase activity, transferring groups other than amino-acyl groups"/>
    <property type="evidence" value="ECO:0007669"/>
    <property type="project" value="InterPro"/>
</dbReference>
<proteinExistence type="predicted"/>
<dbReference type="PANTHER" id="PTHR43415">
    <property type="entry name" value="SPERMIDINE N(1)-ACETYLTRANSFERASE"/>
    <property type="match status" value="1"/>
</dbReference>
<accession>A0A382XBU8</accession>
<dbReference type="AlphaFoldDB" id="A0A382XBU8"/>
<dbReference type="PANTHER" id="PTHR43415:SF3">
    <property type="entry name" value="GNAT-FAMILY ACETYLTRANSFERASE"/>
    <property type="match status" value="1"/>
</dbReference>
<gene>
    <name evidence="2" type="ORF">METZ01_LOCUS421511</name>
</gene>
<reference evidence="2" key="1">
    <citation type="submission" date="2018-05" db="EMBL/GenBank/DDBJ databases">
        <authorList>
            <person name="Lanie J.A."/>
            <person name="Ng W.-L."/>
            <person name="Kazmierczak K.M."/>
            <person name="Andrzejewski T.M."/>
            <person name="Davidsen T.M."/>
            <person name="Wayne K.J."/>
            <person name="Tettelin H."/>
            <person name="Glass J.I."/>
            <person name="Rusch D."/>
            <person name="Podicherti R."/>
            <person name="Tsui H.-C.T."/>
            <person name="Winkler M.E."/>
        </authorList>
    </citation>
    <scope>NUCLEOTIDE SEQUENCE</scope>
</reference>
<dbReference type="SUPFAM" id="SSF55729">
    <property type="entry name" value="Acyl-CoA N-acyltransferases (Nat)"/>
    <property type="match status" value="1"/>
</dbReference>
<dbReference type="InterPro" id="IPR016181">
    <property type="entry name" value="Acyl_CoA_acyltransferase"/>
</dbReference>
<dbReference type="Gene3D" id="3.40.630.30">
    <property type="match status" value="1"/>
</dbReference>
<dbReference type="EMBL" id="UINC01166608">
    <property type="protein sequence ID" value="SVD68657.1"/>
    <property type="molecule type" value="Genomic_DNA"/>
</dbReference>
<dbReference type="Pfam" id="PF13302">
    <property type="entry name" value="Acetyltransf_3"/>
    <property type="match status" value="1"/>
</dbReference>
<feature type="non-terminal residue" evidence="2">
    <location>
        <position position="196"/>
    </location>
</feature>
<dbReference type="InterPro" id="IPR000182">
    <property type="entry name" value="GNAT_dom"/>
</dbReference>
<dbReference type="PROSITE" id="PS51186">
    <property type="entry name" value="GNAT"/>
    <property type="match status" value="1"/>
</dbReference>
<protein>
    <recommendedName>
        <fullName evidence="1">N-acetyltransferase domain-containing protein</fullName>
    </recommendedName>
</protein>
<evidence type="ECO:0000259" key="1">
    <source>
        <dbReference type="PROSITE" id="PS51186"/>
    </source>
</evidence>
<feature type="domain" description="N-acetyltransferase" evidence="1">
    <location>
        <begin position="23"/>
        <end position="168"/>
    </location>
</feature>
<sequence>MVELQGARIILRDKIIEDAEQDYIWRSDPELASLDAAFPLTMSYDRFLKLAQDQLRYPTPGSHHFATTTLEGKFIGNCMYYDLDSVNKHAELGIVIGDRDYWSNAYGYDAVTTLLEYCFNEINLTRVYLHTLEWNKRAQRCFEKCGFAQVRPVRRMSHDFILMEVFRDDWLLKAEQRLAARFANLDAEADAPASNQ</sequence>
<name>A0A382XBU8_9ZZZZ</name>